<feature type="domain" description="Hemicentin/VWA7 galactose-binding" evidence="6">
    <location>
        <begin position="497"/>
        <end position="594"/>
    </location>
</feature>
<evidence type="ECO:0000313" key="11">
    <source>
        <dbReference type="Proteomes" id="UP000000437"/>
    </source>
</evidence>
<dbReference type="Proteomes" id="UP000000437">
    <property type="component" value="Chromosome 18"/>
</dbReference>
<feature type="domain" description="VWA7 beta-sandwich" evidence="7">
    <location>
        <begin position="596"/>
        <end position="705"/>
    </location>
</feature>
<evidence type="ECO:0000313" key="12">
    <source>
        <dbReference type="RefSeq" id="XP_003200526.3"/>
    </source>
</evidence>
<sequence>MMALALTYLCAVVLLIYLPICQAFLPNFWSRVLTLSWDSYTHQHMTEQAILNITMETVSKMMESQHDVDYEELYTGLGRGFWHAVGEVASANVAMDFLSSTRSDPVYHFDSERVDGAIQMLREFWAQTILLTQAKEYQGARRSLGQLFHSLQDFYSHSNWVEMGQQTLYLHLLHPEEPSVPVASADTPTCAECYRYSCYNNLLKEMIHQTKPLLTTGYFSNYPVKPPGKCSHGGILDSSRHQGAEGGINKDSTSPLFSPHHFLHKEAAHLASTATLRVLQDLRHRVGPESFLRLFSVQQPPALVFVMDTTGSMFEEITAARLRAFSIIQARGKSRRTSLPGTFVLVPFHDPGFGPVMETDDPDRFMQNLENLTALGGGDEPEMCLSALQLALTHSPPLSEIFVFTDASPKDRHLQSAVQALILEKQTKVNFLLTEDPNIGGGGKGMRKMKRRETLSPGRFSLYSSLSSLSGGMTIFTSNKDIHKASAIVEDTTTSSKVTLFHTNVESNSSNSFRVDRAVTKVMLHITGQLTDCELVSPSGVHQSLFGKDGPLAVMDSSKGLYRISLLPPLDIGVWQLTVKAIGPITFNALGDSSLDFLYYFAREANETHPGLRKIEGSPIAGIPAFLVVAVTGLSPNEEASFSHVTLLGPKGESLQKVLLNSSSSRWSGEELVGYMDSVPRMPFSLRLSGKDRKGNLLERVSTEMIQPTHVQIQVHSAPQLLPGHSSNVLFEIFNHGPNRHFSLLAEDDHGFLTHQDQQRLFIGTRGSVKREVEIRTPHTTQTGKAITLTLTVQAEDSPDSNYAVVHLTVIPEKPDKNPPACSSLHVESSCPSLCSQGNWKVSLLAKDRGHSGLASIELTQGEGRLILSEMTTQRHTEHFPKLHKESTGGVYLPLLQPQKNSSEINTHVGTEVHHGQRLEGVQLMYGDHPANISEWTKGKPILMHYSSSCCAPHAELLLLDKAGNMRRCHLKASQQRALRENNRAHSGESTSCLPMLLGHLVLIVLYVSF</sequence>
<proteinExistence type="predicted"/>
<dbReference type="InterPro" id="IPR056861">
    <property type="entry name" value="HMCN1-like_VWA"/>
</dbReference>
<dbReference type="KEGG" id="dre:100034575"/>
<evidence type="ECO:0000256" key="5">
    <source>
        <dbReference type="SAM" id="SignalP"/>
    </source>
</evidence>
<dbReference type="AlphaFoldDB" id="A0A8M1RP01"/>
<evidence type="ECO:0000313" key="13">
    <source>
        <dbReference type="ZFIN" id="ZDB-GENE-060503-234"/>
    </source>
</evidence>
<dbReference type="CTD" id="80737"/>
<feature type="domain" description="VWA7 Ig-like" evidence="8">
    <location>
        <begin position="710"/>
        <end position="812"/>
    </location>
</feature>
<evidence type="ECO:0000256" key="1">
    <source>
        <dbReference type="ARBA" id="ARBA00004613"/>
    </source>
</evidence>
<dbReference type="InterPro" id="IPR036465">
    <property type="entry name" value="vWFA_dom_sf"/>
</dbReference>
<name>A0A8M1RP01_DANRE</name>
<evidence type="ECO:0000256" key="4">
    <source>
        <dbReference type="ARBA" id="ARBA00023180"/>
    </source>
</evidence>
<dbReference type="AGR" id="ZFIN:ZDB-GENE-060503-234"/>
<dbReference type="ZFIN" id="ZDB-GENE-060503-234">
    <property type="gene designation" value="vwa7"/>
</dbReference>
<evidence type="ECO:0000259" key="7">
    <source>
        <dbReference type="Pfam" id="PF23610"/>
    </source>
</evidence>
<keyword evidence="11" id="KW-1185">Reference proteome</keyword>
<dbReference type="Gene3D" id="3.40.50.410">
    <property type="entry name" value="von Willebrand factor, type A domain"/>
    <property type="match status" value="1"/>
</dbReference>
<dbReference type="Pfam" id="PF25106">
    <property type="entry name" value="VWA_4"/>
    <property type="match status" value="1"/>
</dbReference>
<evidence type="ECO:0000259" key="9">
    <source>
        <dbReference type="Pfam" id="PF25106"/>
    </source>
</evidence>
<feature type="domain" description="Hemicentin-1-like von Willebrand factor A" evidence="9">
    <location>
        <begin position="302"/>
        <end position="479"/>
    </location>
</feature>
<dbReference type="InterPro" id="IPR052577">
    <property type="entry name" value="VWA7"/>
</dbReference>
<dbReference type="OrthoDB" id="301415at2759"/>
<protein>
    <submittedName>
        <fullName evidence="12">von Willebrand factor A domain-containing protein 7 isoform X1</fullName>
    </submittedName>
</protein>
<feature type="signal peptide" evidence="5">
    <location>
        <begin position="1"/>
        <end position="23"/>
    </location>
</feature>
<accession>A0A8M1RP01</accession>
<evidence type="ECO:0000259" key="6">
    <source>
        <dbReference type="Pfam" id="PF23560"/>
    </source>
</evidence>
<dbReference type="RefSeq" id="XP_003200526.3">
    <property type="nucleotide sequence ID" value="XM_003200478.7"/>
</dbReference>
<reference evidence="12" key="1">
    <citation type="submission" date="2025-08" db="UniProtKB">
        <authorList>
            <consortium name="RefSeq"/>
        </authorList>
    </citation>
    <scope>IDENTIFICATION</scope>
    <source>
        <strain evidence="12">Tuebingen</strain>
        <tissue evidence="12">Fibroblasts and whole tissue</tissue>
    </source>
</reference>
<keyword evidence="2" id="KW-0964">Secreted</keyword>
<evidence type="ECO:0000256" key="3">
    <source>
        <dbReference type="ARBA" id="ARBA00022729"/>
    </source>
</evidence>
<dbReference type="PANTHER" id="PTHR14905:SF23">
    <property type="entry name" value="VON WILLEBRAND FACTOR A DOMAIN-CONTAINING PROTEIN 7 ISOFORM X1"/>
    <property type="match status" value="1"/>
</dbReference>
<feature type="domain" description="VWA7 N-terminal" evidence="10">
    <location>
        <begin position="76"/>
        <end position="292"/>
    </location>
</feature>
<dbReference type="Pfam" id="PF23619">
    <property type="entry name" value="Ig_VWA7"/>
    <property type="match status" value="1"/>
</dbReference>
<dbReference type="InterPro" id="IPR056475">
    <property type="entry name" value="GBD_Hemicentin/VWA7"/>
</dbReference>
<dbReference type="SUPFAM" id="SSF53300">
    <property type="entry name" value="vWA-like"/>
    <property type="match status" value="1"/>
</dbReference>
<dbReference type="InterPro" id="IPR057613">
    <property type="entry name" value="VWA7_4"/>
</dbReference>
<dbReference type="Pfam" id="PF23610">
    <property type="entry name" value="VWA7_4"/>
    <property type="match status" value="1"/>
</dbReference>
<organism evidence="11 12">
    <name type="scientific">Danio rerio</name>
    <name type="common">Zebrafish</name>
    <name type="synonym">Brachydanio rerio</name>
    <dbReference type="NCBI Taxonomy" id="7955"/>
    <lineage>
        <taxon>Eukaryota</taxon>
        <taxon>Metazoa</taxon>
        <taxon>Chordata</taxon>
        <taxon>Craniata</taxon>
        <taxon>Vertebrata</taxon>
        <taxon>Euteleostomi</taxon>
        <taxon>Actinopterygii</taxon>
        <taxon>Neopterygii</taxon>
        <taxon>Teleostei</taxon>
        <taxon>Ostariophysi</taxon>
        <taxon>Cypriniformes</taxon>
        <taxon>Danionidae</taxon>
        <taxon>Danioninae</taxon>
        <taxon>Danio</taxon>
    </lineage>
</organism>
<evidence type="ECO:0000259" key="10">
    <source>
        <dbReference type="Pfam" id="PF25107"/>
    </source>
</evidence>
<dbReference type="PANTHER" id="PTHR14905">
    <property type="entry name" value="NG37"/>
    <property type="match status" value="1"/>
</dbReference>
<dbReference type="InterPro" id="IPR056862">
    <property type="entry name" value="VWA7_N"/>
</dbReference>
<keyword evidence="4" id="KW-0325">Glycoprotein</keyword>
<dbReference type="GO" id="GO:0005576">
    <property type="term" value="C:extracellular region"/>
    <property type="evidence" value="ECO:0007669"/>
    <property type="project" value="UniProtKB-SubCell"/>
</dbReference>
<keyword evidence="3 5" id="KW-0732">Signal</keyword>
<dbReference type="InterPro" id="IPR057615">
    <property type="entry name" value="Ig_VWA7"/>
</dbReference>
<evidence type="ECO:0000256" key="2">
    <source>
        <dbReference type="ARBA" id="ARBA00022525"/>
    </source>
</evidence>
<dbReference type="Pfam" id="PF25107">
    <property type="entry name" value="VWA7_N"/>
    <property type="match status" value="1"/>
</dbReference>
<evidence type="ECO:0000259" key="8">
    <source>
        <dbReference type="Pfam" id="PF23619"/>
    </source>
</evidence>
<comment type="subcellular location">
    <subcellularLocation>
        <location evidence="1">Secreted</location>
    </subcellularLocation>
</comment>
<feature type="chain" id="PRO_5045020475" evidence="5">
    <location>
        <begin position="24"/>
        <end position="1010"/>
    </location>
</feature>
<dbReference type="GeneID" id="100034575"/>
<dbReference type="Pfam" id="PF23560">
    <property type="entry name" value="GBD_Hemicentin"/>
    <property type="match status" value="1"/>
</dbReference>
<gene>
    <name evidence="12 13" type="primary">vwa7</name>
</gene>